<accession>A0ABT6FJZ9</accession>
<keyword evidence="2" id="KW-1185">Reference proteome</keyword>
<protein>
    <submittedName>
        <fullName evidence="1">Uncharacterized protein</fullName>
    </submittedName>
</protein>
<evidence type="ECO:0000313" key="2">
    <source>
        <dbReference type="Proteomes" id="UP001216907"/>
    </source>
</evidence>
<dbReference type="RefSeq" id="WP_277864175.1">
    <property type="nucleotide sequence ID" value="NZ_JARRAG010000002.1"/>
</dbReference>
<sequence>MLEPMEERILEGTWEEIASRGPELAGRRVRLTVLDEPESGGPLDVALAPLIAIAERLTSPTPAESSVDWSEGVVEKFRRQGFDL</sequence>
<gene>
    <name evidence="1" type="ORF">PZE19_29430</name>
</gene>
<comment type="caution">
    <text evidence="1">The sequence shown here is derived from an EMBL/GenBank/DDBJ whole genome shotgun (WGS) entry which is preliminary data.</text>
</comment>
<dbReference type="EMBL" id="JARRAG010000002">
    <property type="protein sequence ID" value="MDG3007905.1"/>
    <property type="molecule type" value="Genomic_DNA"/>
</dbReference>
<proteinExistence type="predicted"/>
<organism evidence="1 2">
    <name type="scientific">Paludisphaera mucosa</name>
    <dbReference type="NCBI Taxonomy" id="3030827"/>
    <lineage>
        <taxon>Bacteria</taxon>
        <taxon>Pseudomonadati</taxon>
        <taxon>Planctomycetota</taxon>
        <taxon>Planctomycetia</taxon>
        <taxon>Isosphaerales</taxon>
        <taxon>Isosphaeraceae</taxon>
        <taxon>Paludisphaera</taxon>
    </lineage>
</organism>
<dbReference type="Proteomes" id="UP001216907">
    <property type="component" value="Unassembled WGS sequence"/>
</dbReference>
<name>A0ABT6FJZ9_9BACT</name>
<reference evidence="1 2" key="1">
    <citation type="submission" date="2023-03" db="EMBL/GenBank/DDBJ databases">
        <title>Paludisphaera mucosa sp. nov. a novel planctomycete from northern fen.</title>
        <authorList>
            <person name="Ivanova A."/>
        </authorList>
    </citation>
    <scope>NUCLEOTIDE SEQUENCE [LARGE SCALE GENOMIC DNA]</scope>
    <source>
        <strain evidence="1 2">Pla2</strain>
    </source>
</reference>
<evidence type="ECO:0000313" key="1">
    <source>
        <dbReference type="EMBL" id="MDG3007905.1"/>
    </source>
</evidence>